<evidence type="ECO:0000313" key="3">
    <source>
        <dbReference type="Proteomes" id="UP001501126"/>
    </source>
</evidence>
<accession>A0ABN1MNB2</accession>
<reference evidence="2 3" key="1">
    <citation type="journal article" date="2019" name="Int. J. Syst. Evol. Microbiol.">
        <title>The Global Catalogue of Microorganisms (GCM) 10K type strain sequencing project: providing services to taxonomists for standard genome sequencing and annotation.</title>
        <authorList>
            <consortium name="The Broad Institute Genomics Platform"/>
            <consortium name="The Broad Institute Genome Sequencing Center for Infectious Disease"/>
            <person name="Wu L."/>
            <person name="Ma J."/>
        </authorList>
    </citation>
    <scope>NUCLEOTIDE SEQUENCE [LARGE SCALE GENOMIC DNA]</scope>
    <source>
        <strain evidence="2 3">JCM 16083</strain>
    </source>
</reference>
<feature type="signal peptide" evidence="1">
    <location>
        <begin position="1"/>
        <end position="18"/>
    </location>
</feature>
<dbReference type="EMBL" id="BAAAFH010000003">
    <property type="protein sequence ID" value="GAA0874368.1"/>
    <property type="molecule type" value="Genomic_DNA"/>
</dbReference>
<organism evidence="2 3">
    <name type="scientific">Wandonia haliotis</name>
    <dbReference type="NCBI Taxonomy" id="574963"/>
    <lineage>
        <taxon>Bacteria</taxon>
        <taxon>Pseudomonadati</taxon>
        <taxon>Bacteroidota</taxon>
        <taxon>Flavobacteriia</taxon>
        <taxon>Flavobacteriales</taxon>
        <taxon>Crocinitomicaceae</taxon>
        <taxon>Wandonia</taxon>
    </lineage>
</organism>
<evidence type="ECO:0008006" key="4">
    <source>
        <dbReference type="Google" id="ProtNLM"/>
    </source>
</evidence>
<proteinExistence type="predicted"/>
<keyword evidence="1" id="KW-0732">Signal</keyword>
<evidence type="ECO:0000256" key="1">
    <source>
        <dbReference type="SAM" id="SignalP"/>
    </source>
</evidence>
<sequence>MRLFLSLLIILSGSILYAQSSFQEDHKIDIVWNGTKYYFNTGKPYPPIWHIEILVSNETDENSVIDFNNYSLIFDTDSFLRKLNMTGVGEIELKKGTAVTLTFEISFDENYPLKGSLAEKLNYINHFSFESICSLMDRKNGCITLVAKRSHETKYYDYYEMITLDD</sequence>
<name>A0ABN1MNB2_9FLAO</name>
<keyword evidence="3" id="KW-1185">Reference proteome</keyword>
<dbReference type="Proteomes" id="UP001501126">
    <property type="component" value="Unassembled WGS sequence"/>
</dbReference>
<evidence type="ECO:0000313" key="2">
    <source>
        <dbReference type="EMBL" id="GAA0874368.1"/>
    </source>
</evidence>
<gene>
    <name evidence="2" type="ORF">GCM10009118_07760</name>
</gene>
<dbReference type="RefSeq" id="WP_343785267.1">
    <property type="nucleotide sequence ID" value="NZ_BAAAFH010000003.1"/>
</dbReference>
<protein>
    <recommendedName>
        <fullName evidence="4">DUF4352 domain-containing protein</fullName>
    </recommendedName>
</protein>
<comment type="caution">
    <text evidence="2">The sequence shown here is derived from an EMBL/GenBank/DDBJ whole genome shotgun (WGS) entry which is preliminary data.</text>
</comment>
<feature type="chain" id="PRO_5047319327" description="DUF4352 domain-containing protein" evidence="1">
    <location>
        <begin position="19"/>
        <end position="166"/>
    </location>
</feature>